<dbReference type="EMBL" id="JABVXQ010000008">
    <property type="protein sequence ID" value="KAF6094772.1"/>
    <property type="molecule type" value="Genomic_DNA"/>
</dbReference>
<evidence type="ECO:0000313" key="2">
    <source>
        <dbReference type="EMBL" id="KAF6094772.1"/>
    </source>
</evidence>
<comment type="caution">
    <text evidence="2">The sequence shown here is derived from an EMBL/GenBank/DDBJ whole genome shotgun (WGS) entry which is preliminary data.</text>
</comment>
<dbReference type="AlphaFoldDB" id="A0A833ZLP1"/>
<protein>
    <submittedName>
        <fullName evidence="2">Uncharacterized protein</fullName>
    </submittedName>
</protein>
<evidence type="ECO:0000256" key="1">
    <source>
        <dbReference type="SAM" id="MobiDB-lite"/>
    </source>
</evidence>
<sequence length="153" mass="16558">MLVPEPEGPYRVLRGVRRIRRAAGGARGEPARRGQCDEEWALRRAPGFFSPSHPEDARTPGSRWGRRHKVSKDEGRAGPWPPGTTSALEPYWCQVSSACPSPSPWAGGHLPVPLGSRLTVRPPARLPASADWPLCSPLLLTSARARGGPCARS</sequence>
<name>A0A833ZLP1_9CHIR</name>
<dbReference type="Proteomes" id="UP000664940">
    <property type="component" value="Unassembled WGS sequence"/>
</dbReference>
<feature type="region of interest" description="Disordered" evidence="1">
    <location>
        <begin position="45"/>
        <end position="83"/>
    </location>
</feature>
<gene>
    <name evidence="2" type="ORF">HJG60_011869</name>
</gene>
<evidence type="ECO:0000313" key="3">
    <source>
        <dbReference type="Proteomes" id="UP000664940"/>
    </source>
</evidence>
<accession>A0A833ZLP1</accession>
<reference evidence="2 3" key="1">
    <citation type="journal article" date="2020" name="Nature">
        <title>Six reference-quality genomes reveal evolution of bat adaptations.</title>
        <authorList>
            <person name="Jebb D."/>
            <person name="Huang Z."/>
            <person name="Pippel M."/>
            <person name="Hughes G.M."/>
            <person name="Lavrichenko K."/>
            <person name="Devanna P."/>
            <person name="Winkler S."/>
            <person name="Jermiin L.S."/>
            <person name="Skirmuntt E.C."/>
            <person name="Katzourakis A."/>
            <person name="Burkitt-Gray L."/>
            <person name="Ray D.A."/>
            <person name="Sullivan K.A.M."/>
            <person name="Roscito J.G."/>
            <person name="Kirilenko B.M."/>
            <person name="Davalos L.M."/>
            <person name="Corthals A.P."/>
            <person name="Power M.L."/>
            <person name="Jones G."/>
            <person name="Ransome R.D."/>
            <person name="Dechmann D.K.N."/>
            <person name="Locatelli A.G."/>
            <person name="Puechmaille S.J."/>
            <person name="Fedrigo O."/>
            <person name="Jarvis E.D."/>
            <person name="Hiller M."/>
            <person name="Vernes S.C."/>
            <person name="Myers E.W."/>
            <person name="Teeling E.C."/>
        </authorList>
    </citation>
    <scope>NUCLEOTIDE SEQUENCE [LARGE SCALE GENOMIC DNA]</scope>
    <source>
        <strain evidence="2">Bat1K_MPI-CBG_1</strain>
    </source>
</reference>
<proteinExistence type="predicted"/>
<organism evidence="2 3">
    <name type="scientific">Phyllostomus discolor</name>
    <name type="common">pale spear-nosed bat</name>
    <dbReference type="NCBI Taxonomy" id="89673"/>
    <lineage>
        <taxon>Eukaryota</taxon>
        <taxon>Metazoa</taxon>
        <taxon>Chordata</taxon>
        <taxon>Craniata</taxon>
        <taxon>Vertebrata</taxon>
        <taxon>Euteleostomi</taxon>
        <taxon>Mammalia</taxon>
        <taxon>Eutheria</taxon>
        <taxon>Laurasiatheria</taxon>
        <taxon>Chiroptera</taxon>
        <taxon>Yangochiroptera</taxon>
        <taxon>Phyllostomidae</taxon>
        <taxon>Phyllostominae</taxon>
        <taxon>Phyllostomus</taxon>
    </lineage>
</organism>